<dbReference type="PANTHER" id="PTHR43283:SF3">
    <property type="entry name" value="BETA-LACTAMASE FAMILY PROTEIN (AFU_ORTHOLOGUE AFUA_5G07500)"/>
    <property type="match status" value="1"/>
</dbReference>
<dbReference type="AlphaFoldDB" id="A0A3A4PEG9"/>
<protein>
    <submittedName>
        <fullName evidence="2">Class A beta-lactamase-related serine hydrolase</fullName>
    </submittedName>
</protein>
<comment type="caution">
    <text evidence="2">The sequence shown here is derived from an EMBL/GenBank/DDBJ whole genome shotgun (WGS) entry which is preliminary data.</text>
</comment>
<gene>
    <name evidence="2" type="ORF">C4520_00645</name>
</gene>
<dbReference type="SUPFAM" id="SSF56601">
    <property type="entry name" value="beta-lactamase/transpeptidase-like"/>
    <property type="match status" value="1"/>
</dbReference>
<accession>A0A3A4PEG9</accession>
<evidence type="ECO:0000313" key="2">
    <source>
        <dbReference type="EMBL" id="RJP26421.1"/>
    </source>
</evidence>
<evidence type="ECO:0000259" key="1">
    <source>
        <dbReference type="Pfam" id="PF00144"/>
    </source>
</evidence>
<dbReference type="InterPro" id="IPR012338">
    <property type="entry name" value="Beta-lactam/transpept-like"/>
</dbReference>
<dbReference type="Proteomes" id="UP000265882">
    <property type="component" value="Unassembled WGS sequence"/>
</dbReference>
<proteinExistence type="predicted"/>
<feature type="domain" description="Beta-lactamase-related" evidence="1">
    <location>
        <begin position="26"/>
        <end position="373"/>
    </location>
</feature>
<sequence length="394" mass="43347">MSRRQKSNFTTAQDFGCDTSRLDMVAKAIEQDAARGLYDGAVFLVARGGNIVMHEAIGHSDLEKKRTAHLDDVFFIMSITKQLTTTLVLMRIDRGELSLNTRISDIIPEFGKKGKKNITVRHLLTHMSGISIEMPPGLPLEQVGNLEAYVAAACEQRLLVLPDKGVSYNPFTAHALLAEVVRRLDGGKRPFREMLAEDLLKPLGMNDTAMGLRPDLVDRRVPVVVRDTTPGLFEPALLEATNILFAEDTEIPAGGVFSTAMDIYRFSELYRRGGEVGGKRFLSPAIVHLATSNHTGTHRNDLFDYAREEHGWPEFPAYLGLSFFLRGEGIFPTPLGLTTSPGTFAGLGAGSTLFWVDPERDLTFVCLTAGLLEEAASVQRFQRLSDLVVAAVVQ</sequence>
<keyword evidence="2" id="KW-0378">Hydrolase</keyword>
<dbReference type="InterPro" id="IPR050789">
    <property type="entry name" value="Diverse_Enzym_Activities"/>
</dbReference>
<dbReference type="InterPro" id="IPR001466">
    <property type="entry name" value="Beta-lactam-related"/>
</dbReference>
<dbReference type="Gene3D" id="3.40.710.10">
    <property type="entry name" value="DD-peptidase/beta-lactamase superfamily"/>
    <property type="match status" value="1"/>
</dbReference>
<reference evidence="2 3" key="1">
    <citation type="journal article" date="2017" name="ISME J.">
        <title>Energy and carbon metabolisms in a deep terrestrial subsurface fluid microbial community.</title>
        <authorList>
            <person name="Momper L."/>
            <person name="Jungbluth S.P."/>
            <person name="Lee M.D."/>
            <person name="Amend J.P."/>
        </authorList>
    </citation>
    <scope>NUCLEOTIDE SEQUENCE [LARGE SCALE GENOMIC DNA]</scope>
    <source>
        <strain evidence="2">SURF_5</strain>
    </source>
</reference>
<organism evidence="2 3">
    <name type="scientific">Abyssobacteria bacterium (strain SURF_5)</name>
    <dbReference type="NCBI Taxonomy" id="2093360"/>
    <lineage>
        <taxon>Bacteria</taxon>
        <taxon>Pseudomonadati</taxon>
        <taxon>Candidatus Hydrogenedentota</taxon>
        <taxon>Candidatus Abyssobacteria</taxon>
    </lineage>
</organism>
<dbReference type="Pfam" id="PF00144">
    <property type="entry name" value="Beta-lactamase"/>
    <property type="match status" value="1"/>
</dbReference>
<dbReference type="EMBL" id="QZKU01000008">
    <property type="protein sequence ID" value="RJP26421.1"/>
    <property type="molecule type" value="Genomic_DNA"/>
</dbReference>
<evidence type="ECO:0000313" key="3">
    <source>
        <dbReference type="Proteomes" id="UP000265882"/>
    </source>
</evidence>
<dbReference type="PANTHER" id="PTHR43283">
    <property type="entry name" value="BETA-LACTAMASE-RELATED"/>
    <property type="match status" value="1"/>
</dbReference>
<dbReference type="GO" id="GO:0016787">
    <property type="term" value="F:hydrolase activity"/>
    <property type="evidence" value="ECO:0007669"/>
    <property type="project" value="UniProtKB-KW"/>
</dbReference>
<name>A0A3A4PEG9_ABYX5</name>